<proteinExistence type="predicted"/>
<evidence type="ECO:0000313" key="2">
    <source>
        <dbReference type="EMBL" id="GAA1835354.1"/>
    </source>
</evidence>
<dbReference type="Proteomes" id="UP001501746">
    <property type="component" value="Unassembled WGS sequence"/>
</dbReference>
<keyword evidence="1" id="KW-1133">Transmembrane helix</keyword>
<evidence type="ECO:0008006" key="4">
    <source>
        <dbReference type="Google" id="ProtNLM"/>
    </source>
</evidence>
<protein>
    <recommendedName>
        <fullName evidence="4">AzlD domain-containing protein</fullName>
    </recommendedName>
</protein>
<dbReference type="RefSeq" id="WP_157426314.1">
    <property type="nucleotide sequence ID" value="NZ_BAAANK010000005.1"/>
</dbReference>
<gene>
    <name evidence="2" type="ORF">GCM10009750_19800</name>
</gene>
<keyword evidence="1" id="KW-0472">Membrane</keyword>
<sequence length="101" mass="10372">MTTWHVILIATAATLALKLGGYVVPAGFLERERPARIADLLTVALLSALIVVQTLGAGQAIVLDARVPAVIVAAALYALRVPFVIVVIAAAAVAAGIRAFT</sequence>
<dbReference type="InterPro" id="IPR008407">
    <property type="entry name" value="Brnchd-chn_aa_trnsp_AzlD"/>
</dbReference>
<feature type="transmembrane region" description="Helical" evidence="1">
    <location>
        <begin position="40"/>
        <end position="63"/>
    </location>
</feature>
<keyword evidence="3" id="KW-1185">Reference proteome</keyword>
<evidence type="ECO:0000313" key="3">
    <source>
        <dbReference type="Proteomes" id="UP001501746"/>
    </source>
</evidence>
<evidence type="ECO:0000256" key="1">
    <source>
        <dbReference type="SAM" id="Phobius"/>
    </source>
</evidence>
<name>A0ABN2MQL8_9MICO</name>
<organism evidence="2 3">
    <name type="scientific">Agromyces salentinus</name>
    <dbReference type="NCBI Taxonomy" id="269421"/>
    <lineage>
        <taxon>Bacteria</taxon>
        <taxon>Bacillati</taxon>
        <taxon>Actinomycetota</taxon>
        <taxon>Actinomycetes</taxon>
        <taxon>Micrococcales</taxon>
        <taxon>Microbacteriaceae</taxon>
        <taxon>Agromyces</taxon>
    </lineage>
</organism>
<feature type="transmembrane region" description="Helical" evidence="1">
    <location>
        <begin position="69"/>
        <end position="97"/>
    </location>
</feature>
<dbReference type="Pfam" id="PF05437">
    <property type="entry name" value="AzlD"/>
    <property type="match status" value="1"/>
</dbReference>
<reference evidence="2 3" key="1">
    <citation type="journal article" date="2019" name="Int. J. Syst. Evol. Microbiol.">
        <title>The Global Catalogue of Microorganisms (GCM) 10K type strain sequencing project: providing services to taxonomists for standard genome sequencing and annotation.</title>
        <authorList>
            <consortium name="The Broad Institute Genomics Platform"/>
            <consortium name="The Broad Institute Genome Sequencing Center for Infectious Disease"/>
            <person name="Wu L."/>
            <person name="Ma J."/>
        </authorList>
    </citation>
    <scope>NUCLEOTIDE SEQUENCE [LARGE SCALE GENOMIC DNA]</scope>
    <source>
        <strain evidence="2 3">JCM 14323</strain>
    </source>
</reference>
<feature type="transmembrane region" description="Helical" evidence="1">
    <location>
        <begin position="6"/>
        <end position="28"/>
    </location>
</feature>
<keyword evidence="1" id="KW-0812">Transmembrane</keyword>
<comment type="caution">
    <text evidence="2">The sequence shown here is derived from an EMBL/GenBank/DDBJ whole genome shotgun (WGS) entry which is preliminary data.</text>
</comment>
<accession>A0ABN2MQL8</accession>
<dbReference type="EMBL" id="BAAANK010000005">
    <property type="protein sequence ID" value="GAA1835354.1"/>
    <property type="molecule type" value="Genomic_DNA"/>
</dbReference>